<keyword evidence="2" id="KW-1185">Reference proteome</keyword>
<name>A0A1R2CXB5_9CILI</name>
<evidence type="ECO:0000313" key="2">
    <source>
        <dbReference type="Proteomes" id="UP000187209"/>
    </source>
</evidence>
<sequence length="410" mass="47774">MENYDFQILAEPAGIKLPRLHKIKRPKTNYFKEKDRAESIPLKASIKDDFKIPRGKSKDYFRIYNNPIIQQEGIILKDPTSTQTIPNTNAISEWTKRIYFNKRGEMSSKNLLIIIFDGVIGDCFKKNLWEEGPVKLYFRRGVIKELKRLKEDFQLALFFVSEDIKAGKVLKYFTTKDIIFDAVYKSRNHSKFMKKTMKNISKKPLKYSEFIQDYTQVYADFGLQNKVAEKVLIVTSIALSPEDMERKGEDLLCYSISKNLVTFLCKAIPIHKIGGPQPVVFAIPDPRLHHNFSGASFSIITQALYTLSLKSQNNEVCSWTEGFNRTDMEKLETQFMFKSILREKYSKKMKKDLGDKTFVGNNEKDKIQKQVEEDNEQHKIVVLKTTSLTNYHFIQDHTFSIKPLYLKNYS</sequence>
<accession>A0A1R2CXB5</accession>
<comment type="caution">
    <text evidence="1">The sequence shown here is derived from an EMBL/GenBank/DDBJ whole genome shotgun (WGS) entry which is preliminary data.</text>
</comment>
<organism evidence="1 2">
    <name type="scientific">Stentor coeruleus</name>
    <dbReference type="NCBI Taxonomy" id="5963"/>
    <lineage>
        <taxon>Eukaryota</taxon>
        <taxon>Sar</taxon>
        <taxon>Alveolata</taxon>
        <taxon>Ciliophora</taxon>
        <taxon>Postciliodesmatophora</taxon>
        <taxon>Heterotrichea</taxon>
        <taxon>Heterotrichida</taxon>
        <taxon>Stentoridae</taxon>
        <taxon>Stentor</taxon>
    </lineage>
</organism>
<reference evidence="1 2" key="1">
    <citation type="submission" date="2016-11" db="EMBL/GenBank/DDBJ databases">
        <title>The macronuclear genome of Stentor coeruleus: a giant cell with tiny introns.</title>
        <authorList>
            <person name="Slabodnick M."/>
            <person name="Ruby J.G."/>
            <person name="Reiff S.B."/>
            <person name="Swart E.C."/>
            <person name="Gosai S."/>
            <person name="Prabakaran S."/>
            <person name="Witkowska E."/>
            <person name="Larue G.E."/>
            <person name="Fisher S."/>
            <person name="Freeman R.M."/>
            <person name="Gunawardena J."/>
            <person name="Chu W."/>
            <person name="Stover N.A."/>
            <person name="Gregory B.D."/>
            <person name="Nowacki M."/>
            <person name="Derisi J."/>
            <person name="Roy S.W."/>
            <person name="Marshall W.F."/>
            <person name="Sood P."/>
        </authorList>
    </citation>
    <scope>NUCLEOTIDE SEQUENCE [LARGE SCALE GENOMIC DNA]</scope>
    <source>
        <strain evidence="1">WM001</strain>
    </source>
</reference>
<dbReference type="AlphaFoldDB" id="A0A1R2CXB5"/>
<dbReference type="Proteomes" id="UP000187209">
    <property type="component" value="Unassembled WGS sequence"/>
</dbReference>
<dbReference type="OrthoDB" id="313156at2759"/>
<protein>
    <submittedName>
        <fullName evidence="1">Uncharacterized protein</fullName>
    </submittedName>
</protein>
<evidence type="ECO:0000313" key="1">
    <source>
        <dbReference type="EMBL" id="OMJ93658.1"/>
    </source>
</evidence>
<proteinExistence type="predicted"/>
<dbReference type="EMBL" id="MPUH01000039">
    <property type="protein sequence ID" value="OMJ93658.1"/>
    <property type="molecule type" value="Genomic_DNA"/>
</dbReference>
<gene>
    <name evidence="1" type="ORF">SteCoe_3357</name>
</gene>